<organism evidence="2 3">
    <name type="scientific">Algisphaera agarilytica</name>
    <dbReference type="NCBI Taxonomy" id="1385975"/>
    <lineage>
        <taxon>Bacteria</taxon>
        <taxon>Pseudomonadati</taxon>
        <taxon>Planctomycetota</taxon>
        <taxon>Phycisphaerae</taxon>
        <taxon>Phycisphaerales</taxon>
        <taxon>Phycisphaeraceae</taxon>
        <taxon>Algisphaera</taxon>
    </lineage>
</organism>
<comment type="caution">
    <text evidence="2">The sequence shown here is derived from an EMBL/GenBank/DDBJ whole genome shotgun (WGS) entry which is preliminary data.</text>
</comment>
<feature type="transmembrane region" description="Helical" evidence="1">
    <location>
        <begin position="156"/>
        <end position="176"/>
    </location>
</feature>
<feature type="transmembrane region" description="Helical" evidence="1">
    <location>
        <begin position="127"/>
        <end position="144"/>
    </location>
</feature>
<name>A0A7X0H906_9BACT</name>
<keyword evidence="3" id="KW-1185">Reference proteome</keyword>
<keyword evidence="1" id="KW-0472">Membrane</keyword>
<dbReference type="Pfam" id="PF14808">
    <property type="entry name" value="TMEM164"/>
    <property type="match status" value="1"/>
</dbReference>
<evidence type="ECO:0000313" key="2">
    <source>
        <dbReference type="EMBL" id="MBB6431302.1"/>
    </source>
</evidence>
<reference evidence="2 3" key="1">
    <citation type="submission" date="2020-08" db="EMBL/GenBank/DDBJ databases">
        <title>Genomic Encyclopedia of Type Strains, Phase IV (KMG-IV): sequencing the most valuable type-strain genomes for metagenomic binning, comparative biology and taxonomic classification.</title>
        <authorList>
            <person name="Goeker M."/>
        </authorList>
    </citation>
    <scope>NUCLEOTIDE SEQUENCE [LARGE SCALE GENOMIC DNA]</scope>
    <source>
        <strain evidence="2 3">DSM 103725</strain>
    </source>
</reference>
<gene>
    <name evidence="2" type="ORF">HNQ40_003108</name>
</gene>
<dbReference type="InterPro" id="IPR011737">
    <property type="entry name" value="CHP02206_TP0381"/>
</dbReference>
<dbReference type="AlphaFoldDB" id="A0A7X0H906"/>
<keyword evidence="1" id="KW-0812">Transmembrane</keyword>
<sequence>MSIELASGFQAFALLHAITVLVCVAGIVGLVRLGQREQRRGRERAFTLKVVVVGLVFWTFMQGYYLLIEQDWADSLPLHVCDLAGLLGPVALLTRQRVLRTTLYFWAMGLTIWGMITPTLTHGPEHIRFWLFWISHAGVIFYAVYDCVVNRYRPFFADWGTVCLVTMGYLAVVLPINLANEGWNYAYIGDVELDAATPLALLPDWPWRILGIQVLGATIFALVWLPWVVLRWIRPDECGRETPESSAM</sequence>
<feature type="transmembrane region" description="Helical" evidence="1">
    <location>
        <begin position="46"/>
        <end position="64"/>
    </location>
</feature>
<feature type="transmembrane region" description="Helical" evidence="1">
    <location>
        <begin position="76"/>
        <end position="94"/>
    </location>
</feature>
<dbReference type="RefSeq" id="WP_184678780.1">
    <property type="nucleotide sequence ID" value="NZ_JACHGY010000001.1"/>
</dbReference>
<feature type="transmembrane region" description="Helical" evidence="1">
    <location>
        <begin position="103"/>
        <end position="121"/>
    </location>
</feature>
<dbReference type="NCBIfam" id="TIGR02206">
    <property type="entry name" value="intg_mem_TP0381"/>
    <property type="match status" value="1"/>
</dbReference>
<feature type="transmembrane region" description="Helical" evidence="1">
    <location>
        <begin position="12"/>
        <end position="34"/>
    </location>
</feature>
<evidence type="ECO:0000313" key="3">
    <source>
        <dbReference type="Proteomes" id="UP000541810"/>
    </source>
</evidence>
<keyword evidence="1" id="KW-1133">Transmembrane helix</keyword>
<dbReference type="EMBL" id="JACHGY010000001">
    <property type="protein sequence ID" value="MBB6431302.1"/>
    <property type="molecule type" value="Genomic_DNA"/>
</dbReference>
<accession>A0A7X0H906</accession>
<dbReference type="Proteomes" id="UP000541810">
    <property type="component" value="Unassembled WGS sequence"/>
</dbReference>
<proteinExistence type="predicted"/>
<evidence type="ECO:0000256" key="1">
    <source>
        <dbReference type="SAM" id="Phobius"/>
    </source>
</evidence>
<feature type="transmembrane region" description="Helical" evidence="1">
    <location>
        <begin position="209"/>
        <end position="230"/>
    </location>
</feature>
<protein>
    <submittedName>
        <fullName evidence="2">Putative integral membrane protein (TIGR02206 family)</fullName>
    </submittedName>
</protein>